<feature type="transmembrane region" description="Helical" evidence="1">
    <location>
        <begin position="54"/>
        <end position="71"/>
    </location>
</feature>
<keyword evidence="4" id="KW-1185">Reference proteome</keyword>
<keyword evidence="1" id="KW-0472">Membrane</keyword>
<dbReference type="GO" id="GO:0004175">
    <property type="term" value="F:endopeptidase activity"/>
    <property type="evidence" value="ECO:0007669"/>
    <property type="project" value="UniProtKB-ARBA"/>
</dbReference>
<name>A0A1D3KZZ2_9EURY</name>
<dbReference type="GeneID" id="30411245"/>
<feature type="transmembrane region" description="Helical" evidence="1">
    <location>
        <begin position="184"/>
        <end position="206"/>
    </location>
</feature>
<organism evidence="3 4">
    <name type="scientific">Methanobacterium congolense</name>
    <dbReference type="NCBI Taxonomy" id="118062"/>
    <lineage>
        <taxon>Archaea</taxon>
        <taxon>Methanobacteriati</taxon>
        <taxon>Methanobacteriota</taxon>
        <taxon>Methanomada group</taxon>
        <taxon>Methanobacteria</taxon>
        <taxon>Methanobacteriales</taxon>
        <taxon>Methanobacteriaceae</taxon>
        <taxon>Methanobacterium</taxon>
    </lineage>
</organism>
<feature type="transmembrane region" description="Helical" evidence="1">
    <location>
        <begin position="116"/>
        <end position="134"/>
    </location>
</feature>
<dbReference type="InterPro" id="IPR003675">
    <property type="entry name" value="Rce1/LyrA-like_dom"/>
</dbReference>
<dbReference type="RefSeq" id="WP_071906055.1">
    <property type="nucleotide sequence ID" value="NZ_LT607756.1"/>
</dbReference>
<evidence type="ECO:0000256" key="1">
    <source>
        <dbReference type="SAM" id="Phobius"/>
    </source>
</evidence>
<accession>A0A1D3KZZ2</accession>
<evidence type="ECO:0000313" key="3">
    <source>
        <dbReference type="EMBL" id="SCG84964.1"/>
    </source>
</evidence>
<proteinExistence type="predicted"/>
<evidence type="ECO:0000313" key="4">
    <source>
        <dbReference type="Proteomes" id="UP000094707"/>
    </source>
</evidence>
<feature type="transmembrane region" description="Helical" evidence="1">
    <location>
        <begin position="92"/>
        <end position="110"/>
    </location>
</feature>
<dbReference type="STRING" id="118062.MCBB_0384"/>
<feature type="transmembrane region" description="Helical" evidence="1">
    <location>
        <begin position="20"/>
        <end position="42"/>
    </location>
</feature>
<dbReference type="AlphaFoldDB" id="A0A1D3KZZ2"/>
<reference evidence="3 4" key="1">
    <citation type="submission" date="2016-08" db="EMBL/GenBank/DDBJ databases">
        <authorList>
            <person name="Seilhamer J.J."/>
        </authorList>
    </citation>
    <scope>NUCLEOTIDE SEQUENCE [LARGE SCALE GENOMIC DNA]</scope>
    <source>
        <strain evidence="3">Buetzberg</strain>
    </source>
</reference>
<feature type="transmembrane region" description="Helical" evidence="1">
    <location>
        <begin position="154"/>
        <end position="172"/>
    </location>
</feature>
<sequence length="228" mass="25860">MHVFKSSDDKINFLKLLLKVLFALIVIQVLRASLMSVLWFGVPHPPNDLVTFQIFNGLSFIMVGVILLFYFKPSLKELGLNWDDIKPKTRNLYILGVSLLIAMALIPYTFAWETDVLVLGIVFGLLTPAFEEFLFRGYIWNSIQGSVEMVNPQIITWLAVTILFSVWHIGYLDVFLIHPMGLTNLPMILVSKMAIGLILGAIVGFLRMKTGKTYASFLFHGFWNVFAP</sequence>
<gene>
    <name evidence="3" type="ORF">MCBB_0384</name>
</gene>
<dbReference type="Proteomes" id="UP000094707">
    <property type="component" value="Chromosome I"/>
</dbReference>
<keyword evidence="1" id="KW-0812">Transmembrane</keyword>
<feature type="domain" description="CAAX prenyl protease 2/Lysostaphin resistance protein A-like" evidence="2">
    <location>
        <begin position="116"/>
        <end position="226"/>
    </location>
</feature>
<evidence type="ECO:0000259" key="2">
    <source>
        <dbReference type="Pfam" id="PF02517"/>
    </source>
</evidence>
<dbReference type="KEGG" id="mcub:MCBB_0384"/>
<dbReference type="OrthoDB" id="71360at2157"/>
<dbReference type="EMBL" id="LT607756">
    <property type="protein sequence ID" value="SCG84964.1"/>
    <property type="molecule type" value="Genomic_DNA"/>
</dbReference>
<dbReference type="GO" id="GO:0080120">
    <property type="term" value="P:CAAX-box protein maturation"/>
    <property type="evidence" value="ECO:0007669"/>
    <property type="project" value="UniProtKB-ARBA"/>
</dbReference>
<dbReference type="Pfam" id="PF02517">
    <property type="entry name" value="Rce1-like"/>
    <property type="match status" value="1"/>
</dbReference>
<keyword evidence="1" id="KW-1133">Transmembrane helix</keyword>
<protein>
    <submittedName>
        <fullName evidence="3">Abortive infection protein</fullName>
    </submittedName>
</protein>